<dbReference type="EMBL" id="ALYF01000010">
    <property type="protein sequence ID" value="EJW20475.1"/>
    <property type="molecule type" value="Genomic_DNA"/>
</dbReference>
<evidence type="ECO:0000313" key="5">
    <source>
        <dbReference type="EMBL" id="EJW20475.1"/>
    </source>
</evidence>
<comment type="similarity">
    <text evidence="1">Belongs to the ATP-dependent AMP-binding enzyme family.</text>
</comment>
<evidence type="ECO:0000256" key="1">
    <source>
        <dbReference type="ARBA" id="ARBA00006432"/>
    </source>
</evidence>
<feature type="domain" description="AMP-dependent synthetase/ligase" evidence="3">
    <location>
        <begin position="48"/>
        <end position="431"/>
    </location>
</feature>
<dbReference type="Gene3D" id="3.40.50.12780">
    <property type="entry name" value="N-terminal domain of ligase-like"/>
    <property type="match status" value="1"/>
</dbReference>
<protein>
    <recommendedName>
        <fullName evidence="7">AMP-dependent synthetase and ligase</fullName>
    </recommendedName>
</protein>
<feature type="domain" description="AMP-binding enzyme C-terminal" evidence="4">
    <location>
        <begin position="481"/>
        <end position="554"/>
    </location>
</feature>
<dbReference type="InterPro" id="IPR042099">
    <property type="entry name" value="ANL_N_sf"/>
</dbReference>
<dbReference type="PATRIC" id="fig|1220535.3.peg.1760"/>
<reference evidence="5 6" key="1">
    <citation type="journal article" date="2012" name="J. Bacteriol.">
        <title>Genome Sequence of Strain IMCC14465, Isolated from the East Sea, Belonging to the PS1 Clade of Alphaproteobacteria.</title>
        <authorList>
            <person name="Yang S.J."/>
            <person name="Kang I."/>
            <person name="Cho J.C."/>
        </authorList>
    </citation>
    <scope>NUCLEOTIDE SEQUENCE [LARGE SCALE GENOMIC DNA]</scope>
    <source>
        <strain evidence="5 6">IMCC14465</strain>
    </source>
</reference>
<dbReference type="Pfam" id="PF00501">
    <property type="entry name" value="AMP-binding"/>
    <property type="match status" value="1"/>
</dbReference>
<proteinExistence type="inferred from homology"/>
<evidence type="ECO:0000313" key="6">
    <source>
        <dbReference type="Proteomes" id="UP000004836"/>
    </source>
</evidence>
<dbReference type="PANTHER" id="PTHR43201">
    <property type="entry name" value="ACYL-COA SYNTHETASE"/>
    <property type="match status" value="1"/>
</dbReference>
<evidence type="ECO:0000256" key="2">
    <source>
        <dbReference type="ARBA" id="ARBA00022598"/>
    </source>
</evidence>
<evidence type="ECO:0000259" key="3">
    <source>
        <dbReference type="Pfam" id="PF00501"/>
    </source>
</evidence>
<dbReference type="eggNOG" id="COG0318">
    <property type="taxonomic scope" value="Bacteria"/>
</dbReference>
<dbReference type="GO" id="GO:0031956">
    <property type="term" value="F:medium-chain fatty acid-CoA ligase activity"/>
    <property type="evidence" value="ECO:0007669"/>
    <property type="project" value="TreeGrafter"/>
</dbReference>
<comment type="caution">
    <text evidence="5">The sequence shown here is derived from an EMBL/GenBank/DDBJ whole genome shotgun (WGS) entry which is preliminary data.</text>
</comment>
<dbReference type="OrthoDB" id="9803968at2"/>
<dbReference type="InterPro" id="IPR045851">
    <property type="entry name" value="AMP-bd_C_sf"/>
</dbReference>
<dbReference type="STRING" id="1220535.IMCC14465_17680"/>
<sequence>MSKTKEIDPILAELMSPGAPFEVVEKPHAGQSLRMFSKSPQSLCTIFDNARAHGDKEFIIHNDTRLSFSEFFSKADALSAWLVTQNSLEKGKSVAINMKNCPEWMIAYVGIVQAGGVAVLVNSRNDAESMVAALTDSDCVFVIADERRLTKLRDAGCDIPALVTDPDNQFASDDNSTPFATALAHPPLSAPRELTQTDNASMLFTSGTTGRAKAAVLNHLNVISSVMNTEMAMETIIHRLANQYETAVEVIKEHMPPPCGLLIYPLFHVSGLTSVFLTTMTIGGKIVMMDRWDAKQALALVEKEKITTLSGVPATHWDMLNAVKETDYDLSSLNSVSNGGQAATQNLLKNISETYPNAQLGAGYGMTETTGAVSQANGEAFMRAPQSAGLVLPMVDMKIIGDDGTEIPQGESGGEAGEICIRGATVMQGYYNRPEDTAKAIKDGWMHTGDIGYLDEEGYLYIVDRKTDMIISGGENIYCAEIEQTLGQYEVIKEIAAFGVHDDRLGEKLIVALTLNTPIHTEQLYAYAREKLADYKVPHAFIIEDEFNYTATGKIEKHKLRKAFLDSEKK</sequence>
<organism evidence="5 6">
    <name type="scientific">alpha proteobacterium IMCC14465</name>
    <dbReference type="NCBI Taxonomy" id="1220535"/>
    <lineage>
        <taxon>Bacteria</taxon>
        <taxon>Pseudomonadati</taxon>
        <taxon>Pseudomonadota</taxon>
        <taxon>Alphaproteobacteria</taxon>
        <taxon>PS1 clade</taxon>
    </lineage>
</organism>
<dbReference type="Gene3D" id="3.30.300.30">
    <property type="match status" value="1"/>
</dbReference>
<dbReference type="InterPro" id="IPR025110">
    <property type="entry name" value="AMP-bd_C"/>
</dbReference>
<keyword evidence="2" id="KW-0436">Ligase</keyword>
<dbReference type="GO" id="GO:0006631">
    <property type="term" value="P:fatty acid metabolic process"/>
    <property type="evidence" value="ECO:0007669"/>
    <property type="project" value="TreeGrafter"/>
</dbReference>
<gene>
    <name evidence="5" type="ORF">IMCC14465_17680</name>
</gene>
<name>J9A2C8_9PROT</name>
<dbReference type="SUPFAM" id="SSF56801">
    <property type="entry name" value="Acetyl-CoA synthetase-like"/>
    <property type="match status" value="1"/>
</dbReference>
<dbReference type="InterPro" id="IPR020845">
    <property type="entry name" value="AMP-binding_CS"/>
</dbReference>
<dbReference type="AlphaFoldDB" id="J9A2C8"/>
<evidence type="ECO:0000259" key="4">
    <source>
        <dbReference type="Pfam" id="PF13193"/>
    </source>
</evidence>
<dbReference type="Pfam" id="PF13193">
    <property type="entry name" value="AMP-binding_C"/>
    <property type="match status" value="1"/>
</dbReference>
<dbReference type="Proteomes" id="UP000004836">
    <property type="component" value="Unassembled WGS sequence"/>
</dbReference>
<evidence type="ECO:0008006" key="7">
    <source>
        <dbReference type="Google" id="ProtNLM"/>
    </source>
</evidence>
<dbReference type="PANTHER" id="PTHR43201:SF5">
    <property type="entry name" value="MEDIUM-CHAIN ACYL-COA LIGASE ACSF2, MITOCHONDRIAL"/>
    <property type="match status" value="1"/>
</dbReference>
<keyword evidence="6" id="KW-1185">Reference proteome</keyword>
<dbReference type="InterPro" id="IPR000873">
    <property type="entry name" value="AMP-dep_synth/lig_dom"/>
</dbReference>
<dbReference type="PROSITE" id="PS00455">
    <property type="entry name" value="AMP_BINDING"/>
    <property type="match status" value="1"/>
</dbReference>
<accession>J9A2C8</accession>